<name>A0A1I0EW70_9PROT</name>
<dbReference type="Proteomes" id="UP000183339">
    <property type="component" value="Unassembled WGS sequence"/>
</dbReference>
<gene>
    <name evidence="1" type="ORF">SAMN05216412_107112</name>
</gene>
<dbReference type="AlphaFoldDB" id="A0A1I0EW70"/>
<organism evidence="1 2">
    <name type="scientific">Nitrosospira multiformis</name>
    <dbReference type="NCBI Taxonomy" id="1231"/>
    <lineage>
        <taxon>Bacteria</taxon>
        <taxon>Pseudomonadati</taxon>
        <taxon>Pseudomonadota</taxon>
        <taxon>Betaproteobacteria</taxon>
        <taxon>Nitrosomonadales</taxon>
        <taxon>Nitrosomonadaceae</taxon>
        <taxon>Nitrosospira</taxon>
    </lineage>
</organism>
<protein>
    <submittedName>
        <fullName evidence="1">Uncharacterized protein</fullName>
    </submittedName>
</protein>
<proteinExistence type="predicted"/>
<evidence type="ECO:0000313" key="1">
    <source>
        <dbReference type="EMBL" id="SET49705.1"/>
    </source>
</evidence>
<accession>A0A1I0EW70</accession>
<dbReference type="EMBL" id="FOHI01000007">
    <property type="protein sequence ID" value="SET49705.1"/>
    <property type="molecule type" value="Genomic_DNA"/>
</dbReference>
<reference evidence="1 2" key="1">
    <citation type="submission" date="2016-10" db="EMBL/GenBank/DDBJ databases">
        <authorList>
            <person name="de Groot N.N."/>
        </authorList>
    </citation>
    <scope>NUCLEOTIDE SEQUENCE [LARGE SCALE GENOMIC DNA]</scope>
    <source>
        <strain evidence="1 2">Nl7</strain>
    </source>
</reference>
<sequence length="37" mass="4226">MKFIHSTFLVILFAPLFLASQALPLPLIWANILRNES</sequence>
<evidence type="ECO:0000313" key="2">
    <source>
        <dbReference type="Proteomes" id="UP000183339"/>
    </source>
</evidence>